<protein>
    <recommendedName>
        <fullName evidence="4">Sporulation and spore germination</fullName>
    </recommendedName>
</protein>
<accession>A0A1I4WUX6</accession>
<dbReference type="RefSeq" id="WP_143118264.1">
    <property type="nucleotide sequence ID" value="NZ_CP083237.1"/>
</dbReference>
<evidence type="ECO:0000313" key="2">
    <source>
        <dbReference type="EMBL" id="SFN17297.1"/>
    </source>
</evidence>
<organism evidence="2 3">
    <name type="scientific">Actinomadura madurae</name>
    <dbReference type="NCBI Taxonomy" id="1993"/>
    <lineage>
        <taxon>Bacteria</taxon>
        <taxon>Bacillati</taxon>
        <taxon>Actinomycetota</taxon>
        <taxon>Actinomycetes</taxon>
        <taxon>Streptosporangiales</taxon>
        <taxon>Thermomonosporaceae</taxon>
        <taxon>Actinomadura</taxon>
    </lineage>
</organism>
<dbReference type="OrthoDB" id="3626511at2"/>
<feature type="chain" id="PRO_5039411622" description="Sporulation and spore germination" evidence="1">
    <location>
        <begin position="19"/>
        <end position="173"/>
    </location>
</feature>
<proteinExistence type="predicted"/>
<evidence type="ECO:0008006" key="4">
    <source>
        <dbReference type="Google" id="ProtNLM"/>
    </source>
</evidence>
<dbReference type="EMBL" id="FOVH01000001">
    <property type="protein sequence ID" value="SFN17297.1"/>
    <property type="molecule type" value="Genomic_DNA"/>
</dbReference>
<dbReference type="PROSITE" id="PS51257">
    <property type="entry name" value="PROKAR_LIPOPROTEIN"/>
    <property type="match status" value="1"/>
</dbReference>
<name>A0A1I4WUX6_9ACTN</name>
<dbReference type="GeneID" id="99656369"/>
<dbReference type="Proteomes" id="UP000183413">
    <property type="component" value="Unassembled WGS sequence"/>
</dbReference>
<evidence type="ECO:0000313" key="3">
    <source>
        <dbReference type="Proteomes" id="UP000183413"/>
    </source>
</evidence>
<sequence length="173" mass="18019">MRGARPVAAALAAALAAAGCGVRPTGVISGGDLPHAEGNADTVTVYLVHGGGLRPVTRPGLPGHPYLSIEQLAVPPTAAERAAGLRTEVRRPLTAWVDRRAGGPVGSPGVLVIDLRPEVPRRRTGWSRVALAQIACTAEAVPGVRAIRLWDAPDADDYGWGLVRCDRFSDLLG</sequence>
<dbReference type="AlphaFoldDB" id="A0A1I4WUX6"/>
<dbReference type="InParanoid" id="A0A1I4WUX6"/>
<keyword evidence="3" id="KW-1185">Reference proteome</keyword>
<keyword evidence="1" id="KW-0732">Signal</keyword>
<evidence type="ECO:0000256" key="1">
    <source>
        <dbReference type="SAM" id="SignalP"/>
    </source>
</evidence>
<dbReference type="STRING" id="1993.SAMN04489713_101522"/>
<feature type="signal peptide" evidence="1">
    <location>
        <begin position="1"/>
        <end position="18"/>
    </location>
</feature>
<gene>
    <name evidence="2" type="ORF">SAMN04489713_101522</name>
</gene>
<reference evidence="2 3" key="1">
    <citation type="submission" date="2016-10" db="EMBL/GenBank/DDBJ databases">
        <authorList>
            <person name="de Groot N.N."/>
        </authorList>
    </citation>
    <scope>NUCLEOTIDE SEQUENCE [LARGE SCALE GENOMIC DNA]</scope>
    <source>
        <strain evidence="2 3">DSM 43067</strain>
    </source>
</reference>